<accession>A0A401IWC9</accession>
<dbReference type="InterPro" id="IPR038417">
    <property type="entry name" value="Alpga-gal_N_sf"/>
</dbReference>
<keyword evidence="3 5" id="KW-0378">Hydrolase</keyword>
<dbReference type="InterPro" id="IPR002252">
    <property type="entry name" value="Glyco_hydro_36"/>
</dbReference>
<keyword evidence="10" id="KW-1185">Reference proteome</keyword>
<feature type="domain" description="Glycosyl hydrolase family 36 C-terminal" evidence="7">
    <location>
        <begin position="655"/>
        <end position="709"/>
    </location>
</feature>
<dbReference type="EMBL" id="BFFP01000061">
    <property type="protein sequence ID" value="GBG95844.1"/>
    <property type="molecule type" value="Genomic_DNA"/>
</dbReference>
<dbReference type="GO" id="GO:0016052">
    <property type="term" value="P:carbohydrate catabolic process"/>
    <property type="evidence" value="ECO:0007669"/>
    <property type="project" value="InterPro"/>
</dbReference>
<evidence type="ECO:0000256" key="4">
    <source>
        <dbReference type="ARBA" id="ARBA00023295"/>
    </source>
</evidence>
<dbReference type="OrthoDB" id="9758822at2"/>
<evidence type="ECO:0000313" key="9">
    <source>
        <dbReference type="EMBL" id="GBG95844.1"/>
    </source>
</evidence>
<feature type="active site" description="Proton donor" evidence="6">
    <location>
        <position position="550"/>
    </location>
</feature>
<dbReference type="SUPFAM" id="SSF51445">
    <property type="entry name" value="(Trans)glycosidases"/>
    <property type="match status" value="1"/>
</dbReference>
<evidence type="ECO:0000256" key="6">
    <source>
        <dbReference type="PIRSR" id="PIRSR005536-1"/>
    </source>
</evidence>
<dbReference type="InterPro" id="IPR017853">
    <property type="entry name" value="GH"/>
</dbReference>
<dbReference type="Gene3D" id="2.70.98.60">
    <property type="entry name" value="alpha-galactosidase from lactobacil brevis"/>
    <property type="match status" value="1"/>
</dbReference>
<dbReference type="PRINTS" id="PR00743">
    <property type="entry name" value="GLHYDRLASE36"/>
</dbReference>
<dbReference type="FunFam" id="3.20.20.70:FF:000118">
    <property type="entry name" value="Alpha-galactosidase"/>
    <property type="match status" value="1"/>
</dbReference>
<dbReference type="InterPro" id="IPR031704">
    <property type="entry name" value="Glyco_hydro_36_N"/>
</dbReference>
<protein>
    <recommendedName>
        <fullName evidence="2 5">Alpha-galactosidase</fullName>
        <ecNumber evidence="2 5">3.2.1.22</ecNumber>
    </recommendedName>
</protein>
<comment type="caution">
    <text evidence="9">The sequence shown here is derived from an EMBL/GenBank/DDBJ whole genome shotgun (WGS) entry which is preliminary data.</text>
</comment>
<name>A0A401IWC9_9LACO</name>
<dbReference type="PANTHER" id="PTHR43053">
    <property type="entry name" value="GLYCOSIDASE FAMILY 31"/>
    <property type="match status" value="1"/>
</dbReference>
<dbReference type="AlphaFoldDB" id="A0A401IWC9"/>
<reference evidence="9 10" key="1">
    <citation type="journal article" date="2019" name="Int. J. Syst. Evol. Microbiol.">
        <title>Lactobacillus salitolerans sp. nov., a novel lactic acid bacterium isolated from spent mushroom substrates.</title>
        <authorList>
            <person name="Tohno M."/>
            <person name="Tanizawa Y."/>
            <person name="Kojima Y."/>
            <person name="Sakamoto M."/>
            <person name="Nakamura Y."/>
            <person name="Ohkuma M."/>
            <person name="Kobayashi H."/>
        </authorList>
    </citation>
    <scope>NUCLEOTIDE SEQUENCE [LARGE SCALE GENOMIC DNA]</scope>
    <source>
        <strain evidence="9 10">YK43</strain>
    </source>
</reference>
<evidence type="ECO:0000256" key="3">
    <source>
        <dbReference type="ARBA" id="ARBA00022801"/>
    </source>
</evidence>
<dbReference type="InterPro" id="IPR013785">
    <property type="entry name" value="Aldolase_TIM"/>
</dbReference>
<evidence type="ECO:0000256" key="5">
    <source>
        <dbReference type="PIRNR" id="PIRNR005536"/>
    </source>
</evidence>
<dbReference type="Gene3D" id="2.60.40.1180">
    <property type="entry name" value="Golgi alpha-mannosidase II"/>
    <property type="match status" value="1"/>
</dbReference>
<comment type="catalytic activity">
    <reaction evidence="1 5">
        <text>Hydrolysis of terminal, non-reducing alpha-D-galactose residues in alpha-D-galactosides, including galactose oligosaccharides, galactomannans and galactolipids.</text>
        <dbReference type="EC" id="3.2.1.22"/>
    </reaction>
</comment>
<dbReference type="Pfam" id="PF02065">
    <property type="entry name" value="Melibiase"/>
    <property type="match status" value="1"/>
</dbReference>
<dbReference type="InterPro" id="IPR050985">
    <property type="entry name" value="Alpha-glycosidase_related"/>
</dbReference>
<evidence type="ECO:0000256" key="2">
    <source>
        <dbReference type="ARBA" id="ARBA00012755"/>
    </source>
</evidence>
<keyword evidence="4 5" id="KW-0326">Glycosidase</keyword>
<organism evidence="9 10">
    <name type="scientific">Ligilactobacillus salitolerans</name>
    <dbReference type="NCBI Taxonomy" id="1808352"/>
    <lineage>
        <taxon>Bacteria</taxon>
        <taxon>Bacillati</taxon>
        <taxon>Bacillota</taxon>
        <taxon>Bacilli</taxon>
        <taxon>Lactobacillales</taxon>
        <taxon>Lactobacillaceae</taxon>
        <taxon>Ligilactobacillus</taxon>
    </lineage>
</organism>
<evidence type="ECO:0000259" key="8">
    <source>
        <dbReference type="Pfam" id="PF16875"/>
    </source>
</evidence>
<dbReference type="CDD" id="cd14791">
    <property type="entry name" value="GH36"/>
    <property type="match status" value="1"/>
</dbReference>
<dbReference type="Gene3D" id="3.20.20.70">
    <property type="entry name" value="Aldolase class I"/>
    <property type="match status" value="1"/>
</dbReference>
<dbReference type="PIRSF" id="PIRSF005536">
    <property type="entry name" value="Agal"/>
    <property type="match status" value="1"/>
</dbReference>
<evidence type="ECO:0000259" key="7">
    <source>
        <dbReference type="Pfam" id="PF16874"/>
    </source>
</evidence>
<evidence type="ECO:0000313" key="10">
    <source>
        <dbReference type="Proteomes" id="UP000286848"/>
    </source>
</evidence>
<dbReference type="InterPro" id="IPR013780">
    <property type="entry name" value="Glyco_hydro_b"/>
</dbReference>
<dbReference type="PANTHER" id="PTHR43053:SF3">
    <property type="entry name" value="ALPHA-GALACTOSIDASE C-RELATED"/>
    <property type="match status" value="1"/>
</dbReference>
<proteinExistence type="inferred from homology"/>
<dbReference type="GO" id="GO:0004557">
    <property type="term" value="F:alpha-galactosidase activity"/>
    <property type="evidence" value="ECO:0007669"/>
    <property type="project" value="UniProtKB-UniRule"/>
</dbReference>
<dbReference type="EC" id="3.2.1.22" evidence="2 5"/>
<feature type="domain" description="Glycosyl hydrolase family 36 N-terminal" evidence="8">
    <location>
        <begin position="28"/>
        <end position="280"/>
    </location>
</feature>
<feature type="active site" description="Nucleophile" evidence="6">
    <location>
        <position position="480"/>
    </location>
</feature>
<sequence>MIEFMQKIKQFNLFSAHEQLAFNVLPTGHVVLSYFGKKIGSHSLAYVTKDLKKASYLADTDEIIDFRLEQHPLLFPTFGNPDLRTPAFQCTFKNGSQISDFRYHSYQITHKKKIPGLPTALNQDAETLELELVDKVAHVSAIIMISVFPQYDIFTQSIKIVNHSEQSLKIDRIMSINVDFLSDKYDLLTLSGAWGRENHLERRALAPGFQGVDSKRGASSHGQNPFIALADKDADEQHGNVYSLSLIYSGDFLASAEVAMHQDTRLQIGINPFGFSWQLEAGADFNTPEAILVHSDQGLNKMTHLLHNFYSNCLVNKKFAQQKRPIVLNNWEATYLDFDKQKLIALAQEGKKLGMEMFVLDNGWFGKEKTNSTVKADLDGSVGDWQANTKKIGGSLHDLVAAINKIGLKFGLWFEPEAVSPDSDTYMEHPGWIIRTPDRKPQLIKDRYLLNLGIPEVQDFLIGVFDRFLKDTNVAYIKWDLNRNLTDSGSSALTAVQQTELGHRYVLGLYKILETVTEKYPDVMIESCAGGGGRFDAGMLPYSPQIWTSDDSDAIERLEIQRGTSMIYPCSSMSCHVSTSPNEQVGRRTNLNVRQTVAEQGILGYELDLLALNTKGKHFISHAISKYKKYRQTYQFGSLDRLPVYDPQDEYAWSKQDENHLIVSYVMVLAKPNTVPKRLRLVNLQADAIYEDVQNKQRFTGQELMSIGLVWLCHAQMKTSTHGIGSSIFCPLNSLTAGQIKNRSRTLIS</sequence>
<comment type="similarity">
    <text evidence="5">Belongs to the glycosyl hydrolase.</text>
</comment>
<dbReference type="Pfam" id="PF16875">
    <property type="entry name" value="Glyco_hydro_36N"/>
    <property type="match status" value="1"/>
</dbReference>
<dbReference type="RefSeq" id="WP_124978497.1">
    <property type="nucleotide sequence ID" value="NZ_BFFP01000061.1"/>
</dbReference>
<dbReference type="Proteomes" id="UP000286848">
    <property type="component" value="Unassembled WGS sequence"/>
</dbReference>
<gene>
    <name evidence="9" type="primary">galA</name>
    <name evidence="9" type="ORF">LFYK43_23030</name>
</gene>
<dbReference type="InterPro" id="IPR031705">
    <property type="entry name" value="Glyco_hydro_36_C"/>
</dbReference>
<dbReference type="Pfam" id="PF16874">
    <property type="entry name" value="Glyco_hydro_36C"/>
    <property type="match status" value="1"/>
</dbReference>
<evidence type="ECO:0000256" key="1">
    <source>
        <dbReference type="ARBA" id="ARBA00001255"/>
    </source>
</evidence>